<dbReference type="Proteomes" id="UP000887565">
    <property type="component" value="Unplaced"/>
</dbReference>
<sequence length="73" mass="8538">MSVHEKNAALDTKRTSYGDPCYSNTLMKTNNAINIRIFSSKKLYQKKPDPKRPKVKSKLPEIKVWQILYLCEH</sequence>
<evidence type="ECO:0000313" key="1">
    <source>
        <dbReference type="Proteomes" id="UP000887565"/>
    </source>
</evidence>
<evidence type="ECO:0000313" key="2">
    <source>
        <dbReference type="WBParaSite" id="nRc.2.0.1.t22049-RA"/>
    </source>
</evidence>
<protein>
    <submittedName>
        <fullName evidence="2">Ovule protein</fullName>
    </submittedName>
</protein>
<dbReference type="WBParaSite" id="nRc.2.0.1.t22049-RA">
    <property type="protein sequence ID" value="nRc.2.0.1.t22049-RA"/>
    <property type="gene ID" value="nRc.2.0.1.g22049"/>
</dbReference>
<keyword evidence="1" id="KW-1185">Reference proteome</keyword>
<proteinExistence type="predicted"/>
<dbReference type="AlphaFoldDB" id="A0A915J8K2"/>
<organism evidence="1 2">
    <name type="scientific">Romanomermis culicivorax</name>
    <name type="common">Nematode worm</name>
    <dbReference type="NCBI Taxonomy" id="13658"/>
    <lineage>
        <taxon>Eukaryota</taxon>
        <taxon>Metazoa</taxon>
        <taxon>Ecdysozoa</taxon>
        <taxon>Nematoda</taxon>
        <taxon>Enoplea</taxon>
        <taxon>Dorylaimia</taxon>
        <taxon>Mermithida</taxon>
        <taxon>Mermithoidea</taxon>
        <taxon>Mermithidae</taxon>
        <taxon>Romanomermis</taxon>
    </lineage>
</organism>
<reference evidence="2" key="1">
    <citation type="submission" date="2022-11" db="UniProtKB">
        <authorList>
            <consortium name="WormBaseParasite"/>
        </authorList>
    </citation>
    <scope>IDENTIFICATION</scope>
</reference>
<name>A0A915J8K2_ROMCU</name>
<accession>A0A915J8K2</accession>